<keyword evidence="5" id="KW-0460">Magnesium</keyword>
<dbReference type="Gene3D" id="3.60.10.10">
    <property type="entry name" value="Endonuclease/exonuclease/phosphatase"/>
    <property type="match status" value="1"/>
</dbReference>
<evidence type="ECO:0000256" key="6">
    <source>
        <dbReference type="SAM" id="SignalP"/>
    </source>
</evidence>
<dbReference type="GO" id="GO:0046872">
    <property type="term" value="F:metal ion binding"/>
    <property type="evidence" value="ECO:0007669"/>
    <property type="project" value="UniProtKB-KW"/>
</dbReference>
<dbReference type="GO" id="GO:0008311">
    <property type="term" value="F:double-stranded DNA 3'-5' DNA exonuclease activity"/>
    <property type="evidence" value="ECO:0007669"/>
    <property type="project" value="TreeGrafter"/>
</dbReference>
<evidence type="ECO:0000256" key="4">
    <source>
        <dbReference type="ARBA" id="ARBA00022801"/>
    </source>
</evidence>
<evidence type="ECO:0000256" key="5">
    <source>
        <dbReference type="ARBA" id="ARBA00022842"/>
    </source>
</evidence>
<keyword evidence="6" id="KW-0732">Signal</keyword>
<protein>
    <recommendedName>
        <fullName evidence="7">Endonuclease/exonuclease/phosphatase domain-containing protein</fullName>
    </recommendedName>
</protein>
<dbReference type="GO" id="GO:0003906">
    <property type="term" value="F:DNA-(apurinic or apyrimidinic site) endonuclease activity"/>
    <property type="evidence" value="ECO:0007669"/>
    <property type="project" value="TreeGrafter"/>
</dbReference>
<keyword evidence="9" id="KW-1185">Reference proteome</keyword>
<dbReference type="AlphaFoldDB" id="A0A811R6V4"/>
<accession>A0A811R6V4</accession>
<dbReference type="SUPFAM" id="SSF56219">
    <property type="entry name" value="DNase I-like"/>
    <property type="match status" value="1"/>
</dbReference>
<comment type="similarity">
    <text evidence="2">Belongs to the DNA repair enzymes AP/ExoA family.</text>
</comment>
<dbReference type="GO" id="GO:0008081">
    <property type="term" value="F:phosphoric diester hydrolase activity"/>
    <property type="evidence" value="ECO:0007669"/>
    <property type="project" value="TreeGrafter"/>
</dbReference>
<evidence type="ECO:0000256" key="2">
    <source>
        <dbReference type="ARBA" id="ARBA00007092"/>
    </source>
</evidence>
<evidence type="ECO:0000313" key="9">
    <source>
        <dbReference type="Proteomes" id="UP000604825"/>
    </source>
</evidence>
<dbReference type="PANTHER" id="PTHR22748:SF19">
    <property type="entry name" value="ENDONUCLEASE_EXONUCLEASE_PHOSPHATASE DOMAIN-CONTAINING PROTEIN"/>
    <property type="match status" value="1"/>
</dbReference>
<feature type="signal peptide" evidence="6">
    <location>
        <begin position="1"/>
        <end position="16"/>
    </location>
</feature>
<dbReference type="InterPro" id="IPR004808">
    <property type="entry name" value="AP_endonuc_1"/>
</dbReference>
<comment type="caution">
    <text evidence="8">The sequence shown here is derived from an EMBL/GenBank/DDBJ whole genome shotgun (WGS) entry which is preliminary data.</text>
</comment>
<dbReference type="InterPro" id="IPR005135">
    <property type="entry name" value="Endo/exonuclease/phosphatase"/>
</dbReference>
<evidence type="ECO:0000259" key="7">
    <source>
        <dbReference type="Pfam" id="PF03372"/>
    </source>
</evidence>
<dbReference type="GO" id="GO:0005634">
    <property type="term" value="C:nucleus"/>
    <property type="evidence" value="ECO:0007669"/>
    <property type="project" value="TreeGrafter"/>
</dbReference>
<keyword evidence="3" id="KW-0479">Metal-binding</keyword>
<proteinExistence type="inferred from homology"/>
<gene>
    <name evidence="8" type="ORF">NCGR_LOCUS49122</name>
</gene>
<organism evidence="8 9">
    <name type="scientific">Miscanthus lutarioriparius</name>
    <dbReference type="NCBI Taxonomy" id="422564"/>
    <lineage>
        <taxon>Eukaryota</taxon>
        <taxon>Viridiplantae</taxon>
        <taxon>Streptophyta</taxon>
        <taxon>Embryophyta</taxon>
        <taxon>Tracheophyta</taxon>
        <taxon>Spermatophyta</taxon>
        <taxon>Magnoliopsida</taxon>
        <taxon>Liliopsida</taxon>
        <taxon>Poales</taxon>
        <taxon>Poaceae</taxon>
        <taxon>PACMAD clade</taxon>
        <taxon>Panicoideae</taxon>
        <taxon>Andropogonodae</taxon>
        <taxon>Andropogoneae</taxon>
        <taxon>Saccharinae</taxon>
        <taxon>Miscanthus</taxon>
    </lineage>
</organism>
<dbReference type="PANTHER" id="PTHR22748">
    <property type="entry name" value="AP ENDONUCLEASE"/>
    <property type="match status" value="1"/>
</dbReference>
<dbReference type="GO" id="GO:0006284">
    <property type="term" value="P:base-excision repair"/>
    <property type="evidence" value="ECO:0007669"/>
    <property type="project" value="TreeGrafter"/>
</dbReference>
<sequence length="411" mass="45106">MASAQVFLCLVAVVLAAAATAVPAHHQHSQCLLNPPDQLSLRAGESGEVVADLPGGFRAYVTGTAESGRAVVLASDAFGFEGPILRSHTSPRSFLELDMDLLADKIFRPNCVYVRRFPRVHRTATAAPAQLNAAATFVNSVTLQTAEPLLQEPPQLTVRAKRGRKHAFTPMRKSVRIAAASWPRGDAQAKARQVLMKKLGFKEDEARSEDDAMLDYFRLFGGPLSDLSIKALTALCGLDGDTGLNDVVRQDAVNLLVKDTAATIVCFQETKLQNVDQAVVRRLVGAKFTNNFVVLPVNEDFCDLSSQQLSTNAVTATCTMRADGTSWQITVVYGPQGDTEKLQFLQELKAIPRPAHGRWLILGDFNLIYQAEDKNNSNLNRRLMGAFKAVIDELNLKELRLNGRRFTWSNE</sequence>
<evidence type="ECO:0000256" key="1">
    <source>
        <dbReference type="ARBA" id="ARBA00001946"/>
    </source>
</evidence>
<keyword evidence="4" id="KW-0378">Hydrolase</keyword>
<dbReference type="EMBL" id="CAJGYO010000013">
    <property type="protein sequence ID" value="CAD6265817.1"/>
    <property type="molecule type" value="Genomic_DNA"/>
</dbReference>
<dbReference type="Proteomes" id="UP000604825">
    <property type="component" value="Unassembled WGS sequence"/>
</dbReference>
<dbReference type="OrthoDB" id="685351at2759"/>
<evidence type="ECO:0000256" key="3">
    <source>
        <dbReference type="ARBA" id="ARBA00022723"/>
    </source>
</evidence>
<feature type="chain" id="PRO_5032663974" description="Endonuclease/exonuclease/phosphatase domain-containing protein" evidence="6">
    <location>
        <begin position="17"/>
        <end position="411"/>
    </location>
</feature>
<reference evidence="8" key="1">
    <citation type="submission" date="2020-10" db="EMBL/GenBank/DDBJ databases">
        <authorList>
            <person name="Han B."/>
            <person name="Lu T."/>
            <person name="Zhao Q."/>
            <person name="Huang X."/>
            <person name="Zhao Y."/>
        </authorList>
    </citation>
    <scope>NUCLEOTIDE SEQUENCE</scope>
</reference>
<dbReference type="InterPro" id="IPR036691">
    <property type="entry name" value="Endo/exonu/phosph_ase_sf"/>
</dbReference>
<comment type="cofactor">
    <cofactor evidence="1">
        <name>Mg(2+)</name>
        <dbReference type="ChEBI" id="CHEBI:18420"/>
    </cofactor>
</comment>
<feature type="domain" description="Endonuclease/exonuclease/phosphatase" evidence="7">
    <location>
        <begin position="241"/>
        <end position="395"/>
    </location>
</feature>
<name>A0A811R6V4_9POAL</name>
<dbReference type="Pfam" id="PF03372">
    <property type="entry name" value="Exo_endo_phos"/>
    <property type="match status" value="1"/>
</dbReference>
<evidence type="ECO:0000313" key="8">
    <source>
        <dbReference type="EMBL" id="CAD6265817.1"/>
    </source>
</evidence>